<dbReference type="PRINTS" id="PR00412">
    <property type="entry name" value="EPOXHYDRLASE"/>
</dbReference>
<name>A0A0K0Y5H7_9RHOB</name>
<dbReference type="OrthoDB" id="9793083at2"/>
<dbReference type="KEGG" id="otm:OSB_15910"/>
<dbReference type="EMBL" id="CP012160">
    <property type="protein sequence ID" value="AKS46141.1"/>
    <property type="molecule type" value="Genomic_DNA"/>
</dbReference>
<dbReference type="Gene3D" id="3.40.50.1820">
    <property type="entry name" value="alpha/beta hydrolase"/>
    <property type="match status" value="1"/>
</dbReference>
<dbReference type="RefSeq" id="WP_049834462.1">
    <property type="nucleotide sequence ID" value="NZ_CP012160.1"/>
</dbReference>
<gene>
    <name evidence="1" type="primary">ybfK</name>
    <name evidence="1" type="ORF">OSB_15910</name>
</gene>
<organism evidence="1 2">
    <name type="scientific">Octadecabacter temperatus</name>
    <dbReference type="NCBI Taxonomy" id="1458307"/>
    <lineage>
        <taxon>Bacteria</taxon>
        <taxon>Pseudomonadati</taxon>
        <taxon>Pseudomonadota</taxon>
        <taxon>Alphaproteobacteria</taxon>
        <taxon>Rhodobacterales</taxon>
        <taxon>Roseobacteraceae</taxon>
        <taxon>Octadecabacter</taxon>
    </lineage>
</organism>
<sequence length="265" mass="27679">MPTDTAAQIAWQEAGSTSNPTLIFLHAMAGSATAWAPQMDAFSSNFRCIAWDMPGFGDSADAPDGADMDWTVATLHRFVTQTLGLKSAHIVGLSVGGMILQHLAAAYPDLVDSAAILDSSPKFGYGGDSDPDAFADPILAGFDSGTTAAQFSDGMIRAIVGPNCSEDVKLATIKSMSRARINGLALTTRLIAHHDAVDKLGDITCPTLAMAGADDAETPPAYAYAIAQMITGASATIIPNSGHIVNLENPTPVTARLRFFLEHGL</sequence>
<keyword evidence="1" id="KW-0378">Hydrolase</keyword>
<dbReference type="InterPro" id="IPR000639">
    <property type="entry name" value="Epox_hydrolase-like"/>
</dbReference>
<dbReference type="EC" id="3.1.1.1" evidence="1"/>
<reference evidence="1 2" key="1">
    <citation type="journal article" date="2015" name="Genome Announc.">
        <title>Closed Genome Sequence of Octadecabacter temperatus SB1, the First Mesophilic Species of the Genus Octadecabacter.</title>
        <authorList>
            <person name="Voget S."/>
            <person name="Billerbeck S."/>
            <person name="Simon M."/>
            <person name="Daniel R."/>
        </authorList>
    </citation>
    <scope>NUCLEOTIDE SEQUENCE [LARGE SCALE GENOMIC DNA]</scope>
    <source>
        <strain evidence="1 2">SB1</strain>
    </source>
</reference>
<dbReference type="GO" id="GO:0106435">
    <property type="term" value="F:carboxylesterase activity"/>
    <property type="evidence" value="ECO:0007669"/>
    <property type="project" value="UniProtKB-EC"/>
</dbReference>
<keyword evidence="2" id="KW-1185">Reference proteome</keyword>
<dbReference type="InterPro" id="IPR029058">
    <property type="entry name" value="AB_hydrolase_fold"/>
</dbReference>
<dbReference type="SUPFAM" id="SSF53474">
    <property type="entry name" value="alpha/beta-Hydrolases"/>
    <property type="match status" value="1"/>
</dbReference>
<dbReference type="STRING" id="1458307.OSB_15910"/>
<dbReference type="InterPro" id="IPR050266">
    <property type="entry name" value="AB_hydrolase_sf"/>
</dbReference>
<dbReference type="PRINTS" id="PR00111">
    <property type="entry name" value="ABHYDROLASE"/>
</dbReference>
<evidence type="ECO:0000313" key="1">
    <source>
        <dbReference type="EMBL" id="AKS46141.1"/>
    </source>
</evidence>
<dbReference type="PANTHER" id="PTHR43798">
    <property type="entry name" value="MONOACYLGLYCEROL LIPASE"/>
    <property type="match status" value="1"/>
</dbReference>
<dbReference type="Proteomes" id="UP000067444">
    <property type="component" value="Chromosome"/>
</dbReference>
<accession>A0A0K0Y5H7</accession>
<protein>
    <submittedName>
        <fullName evidence="1">Carboxylesterase YbfK</fullName>
        <ecNumber evidence="1">3.1.1.1</ecNumber>
    </submittedName>
</protein>
<proteinExistence type="predicted"/>
<dbReference type="AlphaFoldDB" id="A0A0K0Y5H7"/>
<dbReference type="InterPro" id="IPR000073">
    <property type="entry name" value="AB_hydrolase_1"/>
</dbReference>
<evidence type="ECO:0000313" key="2">
    <source>
        <dbReference type="Proteomes" id="UP000067444"/>
    </source>
</evidence>
<dbReference type="Pfam" id="PF00561">
    <property type="entry name" value="Abhydrolase_1"/>
    <property type="match status" value="1"/>
</dbReference>